<keyword evidence="4 6" id="KW-1133">Transmembrane helix</keyword>
<evidence type="ECO:0000256" key="3">
    <source>
        <dbReference type="ARBA" id="ARBA00022692"/>
    </source>
</evidence>
<organism evidence="7 8">
    <name type="scientific">Smittium culicis</name>
    <dbReference type="NCBI Taxonomy" id="133412"/>
    <lineage>
        <taxon>Eukaryota</taxon>
        <taxon>Fungi</taxon>
        <taxon>Fungi incertae sedis</taxon>
        <taxon>Zoopagomycota</taxon>
        <taxon>Kickxellomycotina</taxon>
        <taxon>Harpellomycetes</taxon>
        <taxon>Harpellales</taxon>
        <taxon>Legeriomycetaceae</taxon>
        <taxon>Smittium</taxon>
    </lineage>
</organism>
<gene>
    <name evidence="7" type="ORF">AYI70_g7613</name>
</gene>
<reference evidence="7 8" key="1">
    <citation type="submission" date="2017-01" db="EMBL/GenBank/DDBJ databases">
        <authorList>
            <person name="Mah S.A."/>
            <person name="Swanson W.J."/>
            <person name="Moy G.W."/>
            <person name="Vacquier V.D."/>
        </authorList>
    </citation>
    <scope>NUCLEOTIDE SEQUENCE [LARGE SCALE GENOMIC DNA]</scope>
    <source>
        <strain evidence="7 8">GSMNP</strain>
    </source>
</reference>
<name>A0A1R1XJS1_9FUNG</name>
<comment type="caution">
    <text evidence="7">The sequence shown here is derived from an EMBL/GenBank/DDBJ whole genome shotgun (WGS) entry which is preliminary data.</text>
</comment>
<dbReference type="GO" id="GO:0012505">
    <property type="term" value="C:endomembrane system"/>
    <property type="evidence" value="ECO:0007669"/>
    <property type="project" value="UniProtKB-SubCell"/>
</dbReference>
<dbReference type="InterPro" id="IPR018937">
    <property type="entry name" value="MMgT"/>
</dbReference>
<dbReference type="STRING" id="133412.A0A1R1XJS1"/>
<dbReference type="EMBL" id="LSSN01002863">
    <property type="protein sequence ID" value="OMJ14897.1"/>
    <property type="molecule type" value="Genomic_DNA"/>
</dbReference>
<comment type="subcellular location">
    <subcellularLocation>
        <location evidence="1">Endomembrane system</location>
        <topology evidence="1">Multi-pass membrane protein</topology>
    </subcellularLocation>
</comment>
<proteinExistence type="inferred from homology"/>
<keyword evidence="3 6" id="KW-0812">Transmembrane</keyword>
<evidence type="ECO:0000256" key="5">
    <source>
        <dbReference type="ARBA" id="ARBA00023136"/>
    </source>
</evidence>
<evidence type="ECO:0000256" key="6">
    <source>
        <dbReference type="SAM" id="Phobius"/>
    </source>
</evidence>
<dbReference type="OrthoDB" id="44756at2759"/>
<keyword evidence="8" id="KW-1185">Reference proteome</keyword>
<dbReference type="Pfam" id="PF10270">
    <property type="entry name" value="MMgT"/>
    <property type="match status" value="1"/>
</dbReference>
<dbReference type="Proteomes" id="UP000187283">
    <property type="component" value="Unassembled WGS sequence"/>
</dbReference>
<evidence type="ECO:0000256" key="2">
    <source>
        <dbReference type="ARBA" id="ARBA00006109"/>
    </source>
</evidence>
<comment type="similarity">
    <text evidence="2">Belongs to the membrane magnesium transporter (TC 1.A.67) family.</text>
</comment>
<feature type="transmembrane region" description="Helical" evidence="6">
    <location>
        <begin position="45"/>
        <end position="66"/>
    </location>
</feature>
<evidence type="ECO:0000313" key="7">
    <source>
        <dbReference type="EMBL" id="OMJ14897.1"/>
    </source>
</evidence>
<sequence>MATKLISALALAFGVFSLFHSGYSAREHILNAAHESQDVKSSLPLDIVLECLLGMILSIIGSVFIISPFSDIMMETELKKYSMDGIFSTPNFTVLGPKIRV</sequence>
<protein>
    <submittedName>
        <fullName evidence="7">Membrane magnesium transporter 2</fullName>
    </submittedName>
</protein>
<keyword evidence="5 6" id="KW-0472">Membrane</keyword>
<evidence type="ECO:0000313" key="8">
    <source>
        <dbReference type="Proteomes" id="UP000187283"/>
    </source>
</evidence>
<evidence type="ECO:0000256" key="1">
    <source>
        <dbReference type="ARBA" id="ARBA00004127"/>
    </source>
</evidence>
<dbReference type="AlphaFoldDB" id="A0A1R1XJS1"/>
<evidence type="ECO:0000256" key="4">
    <source>
        <dbReference type="ARBA" id="ARBA00022989"/>
    </source>
</evidence>
<accession>A0A1R1XJS1</accession>